<organism evidence="2 3">
    <name type="scientific">BD1-7 clade bacterium</name>
    <dbReference type="NCBI Taxonomy" id="2029982"/>
    <lineage>
        <taxon>Bacteria</taxon>
        <taxon>Pseudomonadati</taxon>
        <taxon>Pseudomonadota</taxon>
        <taxon>Gammaproteobacteria</taxon>
        <taxon>Cellvibrionales</taxon>
        <taxon>Spongiibacteraceae</taxon>
        <taxon>BD1-7 clade</taxon>
    </lineage>
</organism>
<dbReference type="Pfam" id="PF20254">
    <property type="entry name" value="DMFA2_C"/>
    <property type="match status" value="1"/>
</dbReference>
<dbReference type="Proteomes" id="UP000434580">
    <property type="component" value="Unassembled WGS sequence"/>
</dbReference>
<proteinExistence type="predicted"/>
<accession>A0A5S9QTZ5</accession>
<evidence type="ECO:0000313" key="2">
    <source>
        <dbReference type="EMBL" id="CAA0122102.1"/>
    </source>
</evidence>
<dbReference type="SUPFAM" id="SSF52317">
    <property type="entry name" value="Class I glutamine amidotransferase-like"/>
    <property type="match status" value="1"/>
</dbReference>
<dbReference type="AlphaFoldDB" id="A0A5S9QTZ5"/>
<sequence length="594" mass="65542">MSQQGIIVAKSIHNIECLYASLLIVWRDFSRSCYRALAKLLAIRVSLLLVAVTAAMPASSDVVIVDQESNAISNNWWFFPLAKDKNLQLWAYTGKLSYTKGQNLDLYVNTNAEKYSVTIYRDGWQREVVYRQTGLEGKYVQTPEDCYEKGCKWPVSAYITLGSKWRTGGYVVHLKARDDEGRSIDQYAFFILKPTSQTNDIAFIVSSATWMAFNDWGGGNLYATMKGQPATQVSSRRPWVKGQIVLPDGAPWVALNQSLKTQPMNSIPRYPDIEWASAYGYSKYYARSGWATYDSKFAKWAEKNNYTMDYYTQQDLHANPALLNGYDMVVMVGHDAYWSAEMRANMDAFLSKGGKFARFAGGFMWQARISSDQSVLTSYRFSALSDDPNAKSKTDADKARTTTLWSSKLVNRPGATTAGGNGVQGLFANMGALSPRASGGFTIYRPDHWALRDTGLYYGDVLGDMSSVVGYAADGIDYTMVNGQPEPTGADGAPTNATIIGLAPTSIVEQNFGLPGELVPPEQADLRSITRIVYGSATQANLAKLRYGAAVISVVPAGDGEIFCACSSGWVMGLQKGDKFTEQVTNNVLQRYVE</sequence>
<protein>
    <recommendedName>
        <fullName evidence="1">N,N-dimethylformamidase beta subunit-like C-terminal domain-containing protein</fullName>
    </recommendedName>
</protein>
<dbReference type="InterPro" id="IPR046540">
    <property type="entry name" value="DMFA2_C"/>
</dbReference>
<dbReference type="EMBL" id="CACSII010000022">
    <property type="protein sequence ID" value="CAA0122102.1"/>
    <property type="molecule type" value="Genomic_DNA"/>
</dbReference>
<reference evidence="2 3" key="1">
    <citation type="submission" date="2019-11" db="EMBL/GenBank/DDBJ databases">
        <authorList>
            <person name="Holert J."/>
        </authorList>
    </citation>
    <scope>NUCLEOTIDE SEQUENCE [LARGE SCALE GENOMIC DNA]</scope>
    <source>
        <strain evidence="2">BC5_2</strain>
    </source>
</reference>
<dbReference type="InterPro" id="IPR029062">
    <property type="entry name" value="Class_I_gatase-like"/>
</dbReference>
<gene>
    <name evidence="2" type="ORF">DPBNPPHM_02804</name>
</gene>
<evidence type="ECO:0000259" key="1">
    <source>
        <dbReference type="Pfam" id="PF20254"/>
    </source>
</evidence>
<feature type="domain" description="N,N-dimethylformamidase beta subunit-like C-terminal" evidence="1">
    <location>
        <begin position="117"/>
        <end position="575"/>
    </location>
</feature>
<evidence type="ECO:0000313" key="3">
    <source>
        <dbReference type="Proteomes" id="UP000434580"/>
    </source>
</evidence>
<name>A0A5S9QTZ5_9GAMM</name>